<dbReference type="AlphaFoldDB" id="A0AAV0BWL5"/>
<reference evidence="4" key="1">
    <citation type="submission" date="2022-06" db="EMBL/GenBank/DDBJ databases">
        <authorList>
            <consortium name="SYNGENTA / RWTH Aachen University"/>
        </authorList>
    </citation>
    <scope>NUCLEOTIDE SEQUENCE</scope>
</reference>
<proteinExistence type="predicted"/>
<evidence type="ECO:0000259" key="3">
    <source>
        <dbReference type="PROSITE" id="PS50102"/>
    </source>
</evidence>
<dbReference type="SUPFAM" id="SSF54928">
    <property type="entry name" value="RNA-binding domain, RBD"/>
    <property type="match status" value="2"/>
</dbReference>
<evidence type="ECO:0000313" key="4">
    <source>
        <dbReference type="EMBL" id="CAH7690529.1"/>
    </source>
</evidence>
<evidence type="ECO:0000313" key="5">
    <source>
        <dbReference type="Proteomes" id="UP001153365"/>
    </source>
</evidence>
<organism evidence="4 5">
    <name type="scientific">Phakopsora pachyrhizi</name>
    <name type="common">Asian soybean rust disease fungus</name>
    <dbReference type="NCBI Taxonomy" id="170000"/>
    <lineage>
        <taxon>Eukaryota</taxon>
        <taxon>Fungi</taxon>
        <taxon>Dikarya</taxon>
        <taxon>Basidiomycota</taxon>
        <taxon>Pucciniomycotina</taxon>
        <taxon>Pucciniomycetes</taxon>
        <taxon>Pucciniales</taxon>
        <taxon>Phakopsoraceae</taxon>
        <taxon>Phakopsora</taxon>
    </lineage>
</organism>
<comment type="caution">
    <text evidence="4">The sequence shown here is derived from an EMBL/GenBank/DDBJ whole genome shotgun (WGS) entry which is preliminary data.</text>
</comment>
<dbReference type="PANTHER" id="PTHR48025:SF1">
    <property type="entry name" value="RRM DOMAIN-CONTAINING PROTEIN"/>
    <property type="match status" value="1"/>
</dbReference>
<evidence type="ECO:0000256" key="2">
    <source>
        <dbReference type="PROSITE-ProRule" id="PRU00176"/>
    </source>
</evidence>
<feature type="domain" description="RRM" evidence="3">
    <location>
        <begin position="248"/>
        <end position="345"/>
    </location>
</feature>
<dbReference type="InterPro" id="IPR035979">
    <property type="entry name" value="RBD_domain_sf"/>
</dbReference>
<dbReference type="InterPro" id="IPR012677">
    <property type="entry name" value="Nucleotide-bd_a/b_plait_sf"/>
</dbReference>
<feature type="domain" description="RRM" evidence="3">
    <location>
        <begin position="31"/>
        <end position="108"/>
    </location>
</feature>
<dbReference type="CDD" id="cd00590">
    <property type="entry name" value="RRM_SF"/>
    <property type="match status" value="1"/>
</dbReference>
<name>A0AAV0BWL5_PHAPC</name>
<dbReference type="PANTHER" id="PTHR48025">
    <property type="entry name" value="OS02G0815200 PROTEIN"/>
    <property type="match status" value="1"/>
</dbReference>
<accession>A0AAV0BWL5</accession>
<dbReference type="Proteomes" id="UP001153365">
    <property type="component" value="Unassembled WGS sequence"/>
</dbReference>
<dbReference type="Pfam" id="PF00076">
    <property type="entry name" value="RRM_1"/>
    <property type="match status" value="1"/>
</dbReference>
<dbReference type="GO" id="GO:0005634">
    <property type="term" value="C:nucleus"/>
    <property type="evidence" value="ECO:0007669"/>
    <property type="project" value="TreeGrafter"/>
</dbReference>
<dbReference type="InterPro" id="IPR050502">
    <property type="entry name" value="Euk_RNA-bind_prot"/>
</dbReference>
<keyword evidence="5" id="KW-1185">Reference proteome</keyword>
<dbReference type="PROSITE" id="PS50102">
    <property type="entry name" value="RRM"/>
    <property type="match status" value="2"/>
</dbReference>
<evidence type="ECO:0000256" key="1">
    <source>
        <dbReference type="ARBA" id="ARBA00022884"/>
    </source>
</evidence>
<keyword evidence="1 2" id="KW-0694">RNA-binding</keyword>
<gene>
    <name evidence="4" type="ORF">PPACK8108_LOCUS25888</name>
</gene>
<dbReference type="SMART" id="SM00360">
    <property type="entry name" value="RRM"/>
    <property type="match status" value="2"/>
</dbReference>
<dbReference type="Gene3D" id="3.30.70.330">
    <property type="match status" value="1"/>
</dbReference>
<protein>
    <submittedName>
        <fullName evidence="4">Expressed protein</fullName>
    </submittedName>
</protein>
<sequence>MSICLDKFRQRASYSLKGPAKSTKTSEGRNCNLYVLNLSLNMTNKALKEIMTKSGTVKHVCILATLDNAGRRRAFVDMSTPEEARQVIHRLHGEKIEGYELNVSYAFIQRSGGPGVSLDKSPTPNIYDQRRAVAQAVPRLVNSRKIQEHSLKRVSKNFFSLPTSQGASKNYLSCFTASTSNSNVEDLPAAVLSGVNNKNHLQRLSTHPEHRKPMYESIIPSSNLFEVSCHNNMVQMIPGKYSGHAEIPILLVSNLSPVACIDSDDLFKFFTNKGVENLKFADLDIDFQSGMSLGRGVLGFDSVPDFQKAYELLSKKELILDGVKIQCENYISKQNDRARDKFSKNPIETFKDITLLNSKSNTPCSSLIASKNSYSTTSFPNGTSTS</sequence>
<dbReference type="GO" id="GO:0003729">
    <property type="term" value="F:mRNA binding"/>
    <property type="evidence" value="ECO:0007669"/>
    <property type="project" value="TreeGrafter"/>
</dbReference>
<dbReference type="EMBL" id="CALTRL010006311">
    <property type="protein sequence ID" value="CAH7690529.1"/>
    <property type="molecule type" value="Genomic_DNA"/>
</dbReference>
<dbReference type="InterPro" id="IPR000504">
    <property type="entry name" value="RRM_dom"/>
</dbReference>